<evidence type="ECO:0000313" key="2">
    <source>
        <dbReference type="Proteomes" id="UP001235939"/>
    </source>
</evidence>
<accession>A0ABY6LJN7</accession>
<evidence type="ECO:0008006" key="3">
    <source>
        <dbReference type="Google" id="ProtNLM"/>
    </source>
</evidence>
<sequence>MREASSQDALPPLLGDENQDAQKWLKDYRRVAKYNRWDDSMCLANAVFFLAGTACQWYENNEDILTSWEGFQQALGETFAQREEVMKKAESLLKSRAQQVKESSEAYIQDVLYLC</sequence>
<dbReference type="EMBL" id="CP092880">
    <property type="protein sequence ID" value="UYV79925.1"/>
    <property type="molecule type" value="Genomic_DNA"/>
</dbReference>
<keyword evidence="2" id="KW-1185">Reference proteome</keyword>
<reference evidence="1 2" key="1">
    <citation type="submission" date="2022-01" db="EMBL/GenBank/DDBJ databases">
        <title>A chromosomal length assembly of Cordylochernes scorpioides.</title>
        <authorList>
            <person name="Zeh D."/>
            <person name="Zeh J."/>
        </authorList>
    </citation>
    <scope>NUCLEOTIDE SEQUENCE [LARGE SCALE GENOMIC DNA]</scope>
    <source>
        <strain evidence="1">IN4F17</strain>
        <tissue evidence="1">Whole Body</tissue>
    </source>
</reference>
<protein>
    <recommendedName>
        <fullName evidence="3">Retrotransposon gag domain-containing protein</fullName>
    </recommendedName>
</protein>
<organism evidence="1 2">
    <name type="scientific">Cordylochernes scorpioides</name>
    <dbReference type="NCBI Taxonomy" id="51811"/>
    <lineage>
        <taxon>Eukaryota</taxon>
        <taxon>Metazoa</taxon>
        <taxon>Ecdysozoa</taxon>
        <taxon>Arthropoda</taxon>
        <taxon>Chelicerata</taxon>
        <taxon>Arachnida</taxon>
        <taxon>Pseudoscorpiones</taxon>
        <taxon>Cheliferoidea</taxon>
        <taxon>Chernetidae</taxon>
        <taxon>Cordylochernes</taxon>
    </lineage>
</organism>
<dbReference type="PANTHER" id="PTHR33194">
    <property type="entry name" value="ZINC KNUCKLE DOMAINCONTAINING PROTEIN"/>
    <property type="match status" value="1"/>
</dbReference>
<name>A0ABY6LJN7_9ARAC</name>
<dbReference type="PANTHER" id="PTHR33194:SF4">
    <property type="entry name" value="CCHC-TYPE DOMAIN-CONTAINING PROTEIN"/>
    <property type="match status" value="1"/>
</dbReference>
<dbReference type="Proteomes" id="UP001235939">
    <property type="component" value="Chromosome 18"/>
</dbReference>
<proteinExistence type="predicted"/>
<gene>
    <name evidence="1" type="ORF">LAZ67_18001108</name>
</gene>
<evidence type="ECO:0000313" key="1">
    <source>
        <dbReference type="EMBL" id="UYV79925.1"/>
    </source>
</evidence>